<dbReference type="EMBL" id="GU568019">
    <property type="protein sequence ID" value="ADI23611.1"/>
    <property type="molecule type" value="Genomic_DNA"/>
</dbReference>
<evidence type="ECO:0000256" key="5">
    <source>
        <dbReference type="RuleBase" id="RU004404"/>
    </source>
</evidence>
<feature type="compositionally biased region" description="Polar residues" evidence="6">
    <location>
        <begin position="658"/>
        <end position="667"/>
    </location>
</feature>
<feature type="region of interest" description="Disordered" evidence="6">
    <location>
        <begin position="640"/>
        <end position="667"/>
    </location>
</feature>
<organism evidence="8">
    <name type="scientific">uncultured gamma proteobacterium HF4000_06A21</name>
    <dbReference type="NCBI Taxonomy" id="723581"/>
    <lineage>
        <taxon>Bacteria</taxon>
        <taxon>Pseudomonadati</taxon>
        <taxon>Pseudomonadota</taxon>
        <taxon>Gammaproteobacteria</taxon>
        <taxon>environmental samples</taxon>
    </lineage>
</organism>
<dbReference type="InterPro" id="IPR020992">
    <property type="entry name" value="Tail_Prtase_C"/>
</dbReference>
<dbReference type="SUPFAM" id="SSF50156">
    <property type="entry name" value="PDZ domain-like"/>
    <property type="match status" value="1"/>
</dbReference>
<keyword evidence="3 5" id="KW-0378">Hydrolase</keyword>
<dbReference type="InterPro" id="IPR001478">
    <property type="entry name" value="PDZ"/>
</dbReference>
<dbReference type="Pfam" id="PF03572">
    <property type="entry name" value="Peptidase_S41"/>
    <property type="match status" value="1"/>
</dbReference>
<dbReference type="Pfam" id="PF17804">
    <property type="entry name" value="TSP_NTD"/>
    <property type="match status" value="1"/>
</dbReference>
<dbReference type="SUPFAM" id="SSF52096">
    <property type="entry name" value="ClpP/crotonase"/>
    <property type="match status" value="1"/>
</dbReference>
<name>E7C837_9GAMM</name>
<dbReference type="Pfam" id="PF00595">
    <property type="entry name" value="PDZ"/>
    <property type="match status" value="1"/>
</dbReference>
<dbReference type="Gene3D" id="2.30.42.10">
    <property type="match status" value="1"/>
</dbReference>
<dbReference type="GO" id="GO:0004175">
    <property type="term" value="F:endopeptidase activity"/>
    <property type="evidence" value="ECO:0007669"/>
    <property type="project" value="TreeGrafter"/>
</dbReference>
<dbReference type="InterPro" id="IPR040573">
    <property type="entry name" value="TSP_N"/>
</dbReference>
<dbReference type="AlphaFoldDB" id="E7C837"/>
<dbReference type="NCBIfam" id="TIGR00225">
    <property type="entry name" value="prc"/>
    <property type="match status" value="1"/>
</dbReference>
<dbReference type="PROSITE" id="PS50106">
    <property type="entry name" value="PDZ"/>
    <property type="match status" value="1"/>
</dbReference>
<dbReference type="PANTHER" id="PTHR32060">
    <property type="entry name" value="TAIL-SPECIFIC PROTEASE"/>
    <property type="match status" value="1"/>
</dbReference>
<dbReference type="InterPro" id="IPR036034">
    <property type="entry name" value="PDZ_sf"/>
</dbReference>
<dbReference type="GO" id="GO:0030288">
    <property type="term" value="C:outer membrane-bounded periplasmic space"/>
    <property type="evidence" value="ECO:0007669"/>
    <property type="project" value="TreeGrafter"/>
</dbReference>
<dbReference type="GO" id="GO:0008236">
    <property type="term" value="F:serine-type peptidase activity"/>
    <property type="evidence" value="ECO:0007669"/>
    <property type="project" value="UniProtKB-KW"/>
</dbReference>
<dbReference type="SMART" id="SM00228">
    <property type="entry name" value="PDZ"/>
    <property type="match status" value="1"/>
</dbReference>
<comment type="similarity">
    <text evidence="1 5">Belongs to the peptidase S41A family.</text>
</comment>
<accession>E7C837</accession>
<dbReference type="CDD" id="cd06782">
    <property type="entry name" value="cpPDZ_CPP-like"/>
    <property type="match status" value="1"/>
</dbReference>
<evidence type="ECO:0000256" key="2">
    <source>
        <dbReference type="ARBA" id="ARBA00022670"/>
    </source>
</evidence>
<dbReference type="CDD" id="cd07560">
    <property type="entry name" value="Peptidase_S41_CPP"/>
    <property type="match status" value="1"/>
</dbReference>
<evidence type="ECO:0000256" key="3">
    <source>
        <dbReference type="ARBA" id="ARBA00022801"/>
    </source>
</evidence>
<keyword evidence="4 5" id="KW-0720">Serine protease</keyword>
<proteinExistence type="inferred from homology"/>
<keyword evidence="2 5" id="KW-0645">Protease</keyword>
<sequence length="719" mass="80711">MRQAKLLKILTKSFWLIILCVSASTLLCIVPASGDTHITALSPSKGQPRIVKLLNYFVQRHHYRKVKLNDELAAHIFDRYLKSLDPNRSFLYATDVQKFSHLRSRLDDQLRRAQLADVFSLFNVYRNRVENRVEHALRLLDSGFNFDIDERYQFDRRDAPWIISTPAMDELWRQRVKNDYLSLKISGKTSDEITKTLSDRYRQIKRRVHQFTNQDVLAIFANAYLASIDPHSRYLSPRARDNFKIRMSLSLEGIGAVLRSDSDYTRVLRVVPGGAADIAGDLKAGDRIIGVGQAEDEPMVDVIGWRLDDVVALIRGPKDTLVRLELIPTGKGPDANSKIIRITRDKIKLEEQAAKMSIIEIKRLEQPVRIGVIQIPTFYIDFEGRSQGDSDYRSTTRDTRKLIDALKFSNVDGLVIDLRGNGGGALTEAISLSGLFITSGPIIQIRDARGRIRPRNDPDKGIAYNGPLAVLVDRESASASEIFAGAIQDYRRGLIIGEPTFGKGTVQNLIDLDRYSEDDSPVGQLKITTAQFFRIDGNSTQHRGIVPDIVLPMTVDSETQGERGLNHALPWAKIAAAKFQHFSDASVVNELLSAKTAHEARLAIHPGLLFLRRNAALDRRIEKQKSVSLLELARRNDKQRRDAERQSLLSDLYKTDPANEQDTDTSSLEVSNTIRTIILNETTRILADALISIKTANPMTGIVSDGTRSTGNTQIPVTQ</sequence>
<protein>
    <submittedName>
        <fullName evidence="8">Periplasmic protease</fullName>
    </submittedName>
</protein>
<dbReference type="InterPro" id="IPR029045">
    <property type="entry name" value="ClpP/crotonase-like_dom_sf"/>
</dbReference>
<dbReference type="GO" id="GO:0007165">
    <property type="term" value="P:signal transduction"/>
    <property type="evidence" value="ECO:0007669"/>
    <property type="project" value="TreeGrafter"/>
</dbReference>
<evidence type="ECO:0000256" key="4">
    <source>
        <dbReference type="ARBA" id="ARBA00022825"/>
    </source>
</evidence>
<evidence type="ECO:0000256" key="6">
    <source>
        <dbReference type="SAM" id="MobiDB-lite"/>
    </source>
</evidence>
<dbReference type="FunFam" id="3.90.226.10:FF:000090">
    <property type="entry name" value="Tail-specific protease"/>
    <property type="match status" value="1"/>
</dbReference>
<feature type="domain" description="PDZ" evidence="7">
    <location>
        <begin position="244"/>
        <end position="315"/>
    </location>
</feature>
<reference evidence="8" key="1">
    <citation type="submission" date="2010-01" db="EMBL/GenBank/DDBJ databases">
        <title>Genome fragments of uncultured bacteria from the North Pacific subtropical Gyre.</title>
        <authorList>
            <person name="Pham V.D."/>
            <person name="Delong E.F."/>
        </authorList>
    </citation>
    <scope>NUCLEOTIDE SEQUENCE</scope>
</reference>
<dbReference type="InterPro" id="IPR004447">
    <property type="entry name" value="Peptidase_S41A"/>
</dbReference>
<evidence type="ECO:0000259" key="7">
    <source>
        <dbReference type="PROSITE" id="PS50106"/>
    </source>
</evidence>
<dbReference type="Pfam" id="PF11818">
    <property type="entry name" value="DUF3340"/>
    <property type="match status" value="1"/>
</dbReference>
<dbReference type="GO" id="GO:0006508">
    <property type="term" value="P:proteolysis"/>
    <property type="evidence" value="ECO:0007669"/>
    <property type="project" value="UniProtKB-KW"/>
</dbReference>
<evidence type="ECO:0000313" key="8">
    <source>
        <dbReference type="EMBL" id="ADI23611.1"/>
    </source>
</evidence>
<dbReference type="InterPro" id="IPR005151">
    <property type="entry name" value="Tail-specific_protease"/>
</dbReference>
<dbReference type="Gene3D" id="3.90.226.10">
    <property type="entry name" value="2-enoyl-CoA Hydratase, Chain A, domain 1"/>
    <property type="match status" value="1"/>
</dbReference>
<evidence type="ECO:0000256" key="1">
    <source>
        <dbReference type="ARBA" id="ARBA00009179"/>
    </source>
</evidence>
<dbReference type="PANTHER" id="PTHR32060:SF22">
    <property type="entry name" value="CARBOXYL-TERMINAL-PROCESSING PEPTIDASE 3, CHLOROPLASTIC"/>
    <property type="match status" value="1"/>
</dbReference>
<dbReference type="MEROPS" id="S41.001"/>
<dbReference type="SMART" id="SM00245">
    <property type="entry name" value="TSPc"/>
    <property type="match status" value="1"/>
</dbReference>